<evidence type="ECO:0000256" key="1">
    <source>
        <dbReference type="ARBA" id="ARBA00002869"/>
    </source>
</evidence>
<dbReference type="InterPro" id="IPR036803">
    <property type="entry name" value="Porphobilinogen_deaminase_C_sf"/>
</dbReference>
<dbReference type="Proteomes" id="UP000190229">
    <property type="component" value="Unassembled WGS sequence"/>
</dbReference>
<dbReference type="HAMAP" id="MF_00260">
    <property type="entry name" value="Porphobil_deam"/>
    <property type="match status" value="1"/>
</dbReference>
<dbReference type="PANTHER" id="PTHR11557:SF0">
    <property type="entry name" value="PORPHOBILINOGEN DEAMINASE"/>
    <property type="match status" value="1"/>
</dbReference>
<evidence type="ECO:0000256" key="6">
    <source>
        <dbReference type="ARBA" id="ARBA00023244"/>
    </source>
</evidence>
<dbReference type="SUPFAM" id="SSF54782">
    <property type="entry name" value="Porphobilinogen deaminase (hydroxymethylbilane synthase), C-terminal domain"/>
    <property type="match status" value="1"/>
</dbReference>
<dbReference type="Gene3D" id="3.40.190.10">
    <property type="entry name" value="Periplasmic binding protein-like II"/>
    <property type="match status" value="2"/>
</dbReference>
<dbReference type="GO" id="GO:0006782">
    <property type="term" value="P:protoporphyrinogen IX biosynthetic process"/>
    <property type="evidence" value="ECO:0007669"/>
    <property type="project" value="UniProtKB-UniRule"/>
</dbReference>
<evidence type="ECO:0000256" key="8">
    <source>
        <dbReference type="HAMAP-Rule" id="MF_00260"/>
    </source>
</evidence>
<dbReference type="GO" id="GO:0004418">
    <property type="term" value="F:hydroxymethylbilane synthase activity"/>
    <property type="evidence" value="ECO:0007669"/>
    <property type="project" value="UniProtKB-UniRule"/>
</dbReference>
<dbReference type="Pfam" id="PF01379">
    <property type="entry name" value="Porphobil_deam"/>
    <property type="match status" value="1"/>
</dbReference>
<dbReference type="FunFam" id="3.40.190.10:FF:000004">
    <property type="entry name" value="Porphobilinogen deaminase"/>
    <property type="match status" value="1"/>
</dbReference>
<gene>
    <name evidence="8" type="primary">hemC</name>
    <name evidence="11" type="ORF">B2M26_05785</name>
</gene>
<reference evidence="11 12" key="1">
    <citation type="submission" date="2017-02" db="EMBL/GenBank/DDBJ databases">
        <title>Draft genome of Acidibacillus ferrooxidans Huett2.</title>
        <authorList>
            <person name="Schopf S."/>
        </authorList>
    </citation>
    <scope>NUCLEOTIDE SEQUENCE [LARGE SCALE GENOMIC DNA]</scope>
    <source>
        <strain evidence="11 12">Huett2</strain>
    </source>
</reference>
<evidence type="ECO:0000313" key="11">
    <source>
        <dbReference type="EMBL" id="OPG16390.1"/>
    </source>
</evidence>
<keyword evidence="5 8" id="KW-0808">Transferase</keyword>
<evidence type="ECO:0000256" key="4">
    <source>
        <dbReference type="ARBA" id="ARBA00011245"/>
    </source>
</evidence>
<dbReference type="EMBL" id="MWPS01000016">
    <property type="protein sequence ID" value="OPG16390.1"/>
    <property type="molecule type" value="Genomic_DNA"/>
</dbReference>
<evidence type="ECO:0000259" key="10">
    <source>
        <dbReference type="Pfam" id="PF03900"/>
    </source>
</evidence>
<comment type="caution">
    <text evidence="11">The sequence shown here is derived from an EMBL/GenBank/DDBJ whole genome shotgun (WGS) entry which is preliminary data.</text>
</comment>
<feature type="domain" description="Porphobilinogen deaminase N-terminal" evidence="9">
    <location>
        <begin position="4"/>
        <end position="219"/>
    </location>
</feature>
<keyword evidence="12" id="KW-1185">Reference proteome</keyword>
<dbReference type="PRINTS" id="PR00151">
    <property type="entry name" value="PORPHBDMNASE"/>
</dbReference>
<evidence type="ECO:0000256" key="7">
    <source>
        <dbReference type="ARBA" id="ARBA00048169"/>
    </source>
</evidence>
<dbReference type="Gene3D" id="3.30.160.40">
    <property type="entry name" value="Porphobilinogen deaminase, C-terminal domain"/>
    <property type="match status" value="1"/>
</dbReference>
<dbReference type="FunFam" id="3.40.190.10:FF:000005">
    <property type="entry name" value="Porphobilinogen deaminase"/>
    <property type="match status" value="1"/>
</dbReference>
<dbReference type="InterPro" id="IPR022418">
    <property type="entry name" value="Porphobilinogen_deaminase_C"/>
</dbReference>
<dbReference type="InterPro" id="IPR022419">
    <property type="entry name" value="Porphobilin_deaminase_cofac_BS"/>
</dbReference>
<dbReference type="PANTHER" id="PTHR11557">
    <property type="entry name" value="PORPHOBILINOGEN DEAMINASE"/>
    <property type="match status" value="1"/>
</dbReference>
<dbReference type="PROSITE" id="PS00533">
    <property type="entry name" value="PORPHOBILINOGEN_DEAM"/>
    <property type="match status" value="1"/>
</dbReference>
<sequence length="313" mass="33457">MRRLRVGTRKSQLATTQTGDVVAALKKERPDLDIETVEIVTRGDQILDVSLSKVGGKGLFVSEIEKALQEGVIDLAVHSAKDVPAILAQGLVIGAIPTREDARDLLIVKHGQSLLELPEGARVGTSSLRRRAQLLAIRPDLEIVSLRGNIDTRLRKLQDLDAIVLAAAGIRRMGWLTENRVSTTGVAYEATPLTPFECVPAAGQGALAIECREQDTEVRELLAALHDREAARCVTAERAFLAEVGGSCQVPVGAYATPSFSRLNLTAMLADASGNVVLRGALMGEDARELGRELAARMLASGGDRLLSMVGEV</sequence>
<dbReference type="InterPro" id="IPR000860">
    <property type="entry name" value="HemC"/>
</dbReference>
<organism evidence="11 12">
    <name type="scientific">Ferroacidibacillus organovorans</name>
    <dbReference type="NCBI Taxonomy" id="1765683"/>
    <lineage>
        <taxon>Bacteria</taxon>
        <taxon>Bacillati</taxon>
        <taxon>Bacillota</taxon>
        <taxon>Bacilli</taxon>
        <taxon>Bacillales</taxon>
        <taxon>Alicyclobacillaceae</taxon>
        <taxon>Ferroacidibacillus</taxon>
    </lineage>
</organism>
<dbReference type="RefSeq" id="WP_079290190.1">
    <property type="nucleotide sequence ID" value="NZ_MWPS01000016.1"/>
</dbReference>
<dbReference type="InterPro" id="IPR022417">
    <property type="entry name" value="Porphobilin_deaminase_N"/>
</dbReference>
<proteinExistence type="inferred from homology"/>
<dbReference type="SUPFAM" id="SSF53850">
    <property type="entry name" value="Periplasmic binding protein-like II"/>
    <property type="match status" value="1"/>
</dbReference>
<feature type="modified residue" description="S-(dipyrrolylmethanemethyl)cysteine" evidence="8">
    <location>
        <position position="248"/>
    </location>
</feature>
<comment type="subunit">
    <text evidence="4 8">Monomer.</text>
</comment>
<evidence type="ECO:0000259" key="9">
    <source>
        <dbReference type="Pfam" id="PF01379"/>
    </source>
</evidence>
<evidence type="ECO:0000256" key="5">
    <source>
        <dbReference type="ARBA" id="ARBA00022679"/>
    </source>
</evidence>
<dbReference type="GO" id="GO:0005737">
    <property type="term" value="C:cytoplasm"/>
    <property type="evidence" value="ECO:0007669"/>
    <property type="project" value="UniProtKB-UniRule"/>
</dbReference>
<evidence type="ECO:0000256" key="2">
    <source>
        <dbReference type="ARBA" id="ARBA00004735"/>
    </source>
</evidence>
<name>A0A1V4EU78_9BACL</name>
<keyword evidence="6 8" id="KW-0627">Porphyrin biosynthesis</keyword>
<dbReference type="Pfam" id="PF03900">
    <property type="entry name" value="Porphobil_deamC"/>
    <property type="match status" value="1"/>
</dbReference>
<dbReference type="NCBIfam" id="TIGR00212">
    <property type="entry name" value="hemC"/>
    <property type="match status" value="1"/>
</dbReference>
<comment type="miscellaneous">
    <text evidence="8">The porphobilinogen subunits are added to the dipyrromethane group.</text>
</comment>
<dbReference type="EC" id="2.5.1.61" evidence="8"/>
<dbReference type="PIRSF" id="PIRSF001438">
    <property type="entry name" value="4pyrrol_synth_OHMeBilane_synth"/>
    <property type="match status" value="1"/>
</dbReference>
<comment type="similarity">
    <text evidence="3 8">Belongs to the HMBS family.</text>
</comment>
<comment type="pathway">
    <text evidence="2">Porphyrin-containing compound metabolism; protoporphyrin-IX biosynthesis; coproporphyrinogen-III from 5-aminolevulinate: step 2/4.</text>
</comment>
<accession>A0A1V4EU78</accession>
<evidence type="ECO:0000256" key="3">
    <source>
        <dbReference type="ARBA" id="ARBA00005638"/>
    </source>
</evidence>
<feature type="domain" description="Porphobilinogen deaminase C-terminal" evidence="10">
    <location>
        <begin position="232"/>
        <end position="299"/>
    </location>
</feature>
<comment type="catalytic activity">
    <reaction evidence="7 8">
        <text>4 porphobilinogen + H2O = hydroxymethylbilane + 4 NH4(+)</text>
        <dbReference type="Rhea" id="RHEA:13185"/>
        <dbReference type="ChEBI" id="CHEBI:15377"/>
        <dbReference type="ChEBI" id="CHEBI:28938"/>
        <dbReference type="ChEBI" id="CHEBI:57845"/>
        <dbReference type="ChEBI" id="CHEBI:58126"/>
        <dbReference type="EC" id="2.5.1.61"/>
    </reaction>
</comment>
<protein>
    <recommendedName>
        <fullName evidence="8">Porphobilinogen deaminase</fullName>
        <shortName evidence="8">PBG</shortName>
        <ecNumber evidence="8">2.5.1.61</ecNumber>
    </recommendedName>
    <alternativeName>
        <fullName evidence="8">Hydroxymethylbilane synthase</fullName>
        <shortName evidence="8">HMBS</shortName>
    </alternativeName>
    <alternativeName>
        <fullName evidence="8">Pre-uroporphyrinogen synthase</fullName>
    </alternativeName>
</protein>
<comment type="cofactor">
    <cofactor evidence="8">
        <name>dipyrromethane</name>
        <dbReference type="ChEBI" id="CHEBI:60342"/>
    </cofactor>
    <text evidence="8">Binds 1 dipyrromethane group covalently.</text>
</comment>
<dbReference type="CDD" id="cd13646">
    <property type="entry name" value="PBP2_EcHMBS_like"/>
    <property type="match status" value="1"/>
</dbReference>
<comment type="function">
    <text evidence="1 8">Tetrapolymerization of the monopyrrole PBG into the hydroxymethylbilane pre-uroporphyrinogen in several discrete steps.</text>
</comment>
<dbReference type="AlphaFoldDB" id="A0A1V4EU78"/>
<evidence type="ECO:0000313" key="12">
    <source>
        <dbReference type="Proteomes" id="UP000190229"/>
    </source>
</evidence>